<proteinExistence type="predicted"/>
<organism evidence="1">
    <name type="scientific">Arundo donax</name>
    <name type="common">Giant reed</name>
    <name type="synonym">Donax arundinaceus</name>
    <dbReference type="NCBI Taxonomy" id="35708"/>
    <lineage>
        <taxon>Eukaryota</taxon>
        <taxon>Viridiplantae</taxon>
        <taxon>Streptophyta</taxon>
        <taxon>Embryophyta</taxon>
        <taxon>Tracheophyta</taxon>
        <taxon>Spermatophyta</taxon>
        <taxon>Magnoliopsida</taxon>
        <taxon>Liliopsida</taxon>
        <taxon>Poales</taxon>
        <taxon>Poaceae</taxon>
        <taxon>PACMAD clade</taxon>
        <taxon>Arundinoideae</taxon>
        <taxon>Arundineae</taxon>
        <taxon>Arundo</taxon>
    </lineage>
</organism>
<dbReference type="EMBL" id="GBRH01245975">
    <property type="protein sequence ID" value="JAD51920.1"/>
    <property type="molecule type" value="Transcribed_RNA"/>
</dbReference>
<reference evidence="1" key="1">
    <citation type="submission" date="2014-09" db="EMBL/GenBank/DDBJ databases">
        <authorList>
            <person name="Magalhaes I.L.F."/>
            <person name="Oliveira U."/>
            <person name="Santos F.R."/>
            <person name="Vidigal T.H.D.A."/>
            <person name="Brescovit A.D."/>
            <person name="Santos A.J."/>
        </authorList>
    </citation>
    <scope>NUCLEOTIDE SEQUENCE</scope>
    <source>
        <tissue evidence="1">Shoot tissue taken approximately 20 cm above the soil surface</tissue>
    </source>
</reference>
<accession>A0A0A9ASL7</accession>
<evidence type="ECO:0000313" key="1">
    <source>
        <dbReference type="EMBL" id="JAD51920.1"/>
    </source>
</evidence>
<sequence>MGLKTTHPPWYLTPLNL</sequence>
<protein>
    <submittedName>
        <fullName evidence="1">Uncharacterized protein</fullName>
    </submittedName>
</protein>
<name>A0A0A9ASL7_ARUDO</name>
<dbReference type="AlphaFoldDB" id="A0A0A9ASL7"/>
<reference evidence="1" key="2">
    <citation type="journal article" date="2015" name="Data Brief">
        <title>Shoot transcriptome of the giant reed, Arundo donax.</title>
        <authorList>
            <person name="Barrero R.A."/>
            <person name="Guerrero F.D."/>
            <person name="Moolhuijzen P."/>
            <person name="Goolsby J.A."/>
            <person name="Tidwell J."/>
            <person name="Bellgard S.E."/>
            <person name="Bellgard M.I."/>
        </authorList>
    </citation>
    <scope>NUCLEOTIDE SEQUENCE</scope>
    <source>
        <tissue evidence="1">Shoot tissue taken approximately 20 cm above the soil surface</tissue>
    </source>
</reference>